<name>A0ABU6HJ97_9RHOB</name>
<accession>A0ABU6HJ97</accession>
<reference evidence="1 2" key="1">
    <citation type="submission" date="2024-01" db="EMBL/GenBank/DDBJ databases">
        <title>Mesobacterium rodlantinim sp. nov., isolated from shallow sea hydrothermal systems off Kueishantao Island.</title>
        <authorList>
            <person name="Su Z."/>
            <person name="Tang K."/>
        </authorList>
    </citation>
    <scope>NUCLEOTIDE SEQUENCE [LARGE SCALE GENOMIC DNA]</scope>
    <source>
        <strain evidence="1 2">TK19101</strain>
    </source>
</reference>
<gene>
    <name evidence="1" type="ORF">VK792_14670</name>
</gene>
<dbReference type="RefSeq" id="WP_326298375.1">
    <property type="nucleotide sequence ID" value="NZ_JAYLLH010000024.1"/>
</dbReference>
<organism evidence="1 2">
    <name type="scientific">Mesobacterium hydrothermale</name>
    <dbReference type="NCBI Taxonomy" id="3111907"/>
    <lineage>
        <taxon>Bacteria</taxon>
        <taxon>Pseudomonadati</taxon>
        <taxon>Pseudomonadota</taxon>
        <taxon>Alphaproteobacteria</taxon>
        <taxon>Rhodobacterales</taxon>
        <taxon>Roseobacteraceae</taxon>
        <taxon>Mesobacterium</taxon>
    </lineage>
</organism>
<evidence type="ECO:0008006" key="3">
    <source>
        <dbReference type="Google" id="ProtNLM"/>
    </source>
</evidence>
<proteinExistence type="predicted"/>
<dbReference type="Proteomes" id="UP001348149">
    <property type="component" value="Unassembled WGS sequence"/>
</dbReference>
<keyword evidence="2" id="KW-1185">Reference proteome</keyword>
<comment type="caution">
    <text evidence="1">The sequence shown here is derived from an EMBL/GenBank/DDBJ whole genome shotgun (WGS) entry which is preliminary data.</text>
</comment>
<evidence type="ECO:0000313" key="2">
    <source>
        <dbReference type="Proteomes" id="UP001348149"/>
    </source>
</evidence>
<dbReference type="EMBL" id="JAYLLH010000024">
    <property type="protein sequence ID" value="MEC3862534.1"/>
    <property type="molecule type" value="Genomic_DNA"/>
</dbReference>
<evidence type="ECO:0000313" key="1">
    <source>
        <dbReference type="EMBL" id="MEC3862534.1"/>
    </source>
</evidence>
<protein>
    <recommendedName>
        <fullName evidence="3">Glyceraldehyde-3-phosphate dehydrogenase</fullName>
    </recommendedName>
</protein>
<sequence>MTNSIAIVLGLLIVAGIAADLTLFEGQNLVFLGKKFYDLLQWMAFWR</sequence>